<evidence type="ECO:0000313" key="2">
    <source>
        <dbReference type="Proteomes" id="UP000517547"/>
    </source>
</evidence>
<dbReference type="GO" id="GO:0016740">
    <property type="term" value="F:transferase activity"/>
    <property type="evidence" value="ECO:0007669"/>
    <property type="project" value="UniProtKB-KW"/>
</dbReference>
<evidence type="ECO:0000313" key="1">
    <source>
        <dbReference type="EMBL" id="NWC12611.1"/>
    </source>
</evidence>
<sequence>MQTTHTVLMIRPASFAFNPDTAANNRFQHQARADENVQRLALEEFDAYVAALRAQDVEVLVHNDRALPHTPDSIFPNNCWSSHPDGTLVVYPMQGENRRLERHKGVLDWLREHRQVERLVDFSDLERQGLYLEGTGSMVFDREQRICYAGYSTRTHARALRQVVDHLGYQLCGFHAVDRGGVPIYHTNVMMSVGRRLAVVCLRALDDPAEREGLRQCLETSGKELLVLDWQQLESFAGNMLEVHNRRGEPLLVMSRTAWGSLDAGQRRQIERHATPLPVNIDTIERIGGGSARCMLAEVFLPKRQFAVECAR</sequence>
<dbReference type="Pfam" id="PF19420">
    <property type="entry name" value="DDAH_eukar"/>
    <property type="match status" value="1"/>
</dbReference>
<proteinExistence type="predicted"/>
<dbReference type="EMBL" id="JACAQE010000001">
    <property type="protein sequence ID" value="NWC12611.1"/>
    <property type="molecule type" value="Genomic_DNA"/>
</dbReference>
<comment type="caution">
    <text evidence="1">The sequence shown here is derived from an EMBL/GenBank/DDBJ whole genome shotgun (WGS) entry which is preliminary data.</text>
</comment>
<dbReference type="PANTHER" id="PTHR43224:SF1">
    <property type="entry name" value="AMIDINOTRANSFERASE"/>
    <property type="match status" value="1"/>
</dbReference>
<gene>
    <name evidence="1" type="ORF">HX845_03050</name>
</gene>
<organism evidence="1 2">
    <name type="scientific">Pseudomonas gingeri</name>
    <dbReference type="NCBI Taxonomy" id="117681"/>
    <lineage>
        <taxon>Bacteria</taxon>
        <taxon>Pseudomonadati</taxon>
        <taxon>Pseudomonadota</taxon>
        <taxon>Gammaproteobacteria</taxon>
        <taxon>Pseudomonadales</taxon>
        <taxon>Pseudomonadaceae</taxon>
        <taxon>Pseudomonas</taxon>
    </lineage>
</organism>
<dbReference type="InterPro" id="IPR014541">
    <property type="entry name" value="Amdntrnsf_FN0238"/>
</dbReference>
<keyword evidence="1" id="KW-0808">Transferase</keyword>
<dbReference type="Proteomes" id="UP000517547">
    <property type="component" value="Unassembled WGS sequence"/>
</dbReference>
<dbReference type="RefSeq" id="WP_017124620.1">
    <property type="nucleotide sequence ID" value="NZ_JACAOK010000051.1"/>
</dbReference>
<dbReference type="AlphaFoldDB" id="A0A7Y8CC76"/>
<dbReference type="Gene3D" id="3.75.10.10">
    <property type="entry name" value="L-arginine/glycine Amidinotransferase, Chain A"/>
    <property type="match status" value="1"/>
</dbReference>
<dbReference type="PIRSF" id="PIRSF028188">
    <property type="entry name" value="Amdntrnsf_FN0238"/>
    <property type="match status" value="1"/>
</dbReference>
<dbReference type="NCBIfam" id="NF046062">
    <property type="entry name" value="citrull_CtlX"/>
    <property type="match status" value="1"/>
</dbReference>
<protein>
    <submittedName>
        <fullName evidence="1">Amidinotransferase</fullName>
    </submittedName>
</protein>
<name>A0A7Y8CC76_9PSED</name>
<dbReference type="PANTHER" id="PTHR43224">
    <property type="entry name" value="AMIDINOTRANSFERASE"/>
    <property type="match status" value="1"/>
</dbReference>
<accession>A0A7Y8CC76</accession>
<dbReference type="SUPFAM" id="SSF55909">
    <property type="entry name" value="Pentein"/>
    <property type="match status" value="1"/>
</dbReference>
<reference evidence="1 2" key="1">
    <citation type="submission" date="2020-04" db="EMBL/GenBank/DDBJ databases">
        <title>Molecular characterization of pseudomonads from Agaricus bisporus reveal novel blotch 2 pathogens in Western Europe.</title>
        <authorList>
            <person name="Taparia T."/>
            <person name="Krijger M."/>
            <person name="Haynes E."/>
            <person name="Elpinstone J.G."/>
            <person name="Noble R."/>
            <person name="Van Der Wolf J."/>
        </authorList>
    </citation>
    <scope>NUCLEOTIDE SEQUENCE [LARGE SCALE GENOMIC DNA]</scope>
    <source>
        <strain evidence="1 2">IPO3738</strain>
    </source>
</reference>